<dbReference type="AlphaFoldDB" id="A0A7I3Z533"/>
<dbReference type="Gramene" id="Pp3c7_24840V3.1">
    <property type="protein sequence ID" value="PAC:32924619.CDS.1"/>
    <property type="gene ID" value="Pp3c7_24840"/>
</dbReference>
<dbReference type="EMBL" id="ABEU02000007">
    <property type="status" value="NOT_ANNOTATED_CDS"/>
    <property type="molecule type" value="Genomic_DNA"/>
</dbReference>
<feature type="transmembrane region" description="Helical" evidence="1">
    <location>
        <begin position="12"/>
        <end position="37"/>
    </location>
</feature>
<evidence type="ECO:0000313" key="2">
    <source>
        <dbReference type="EnsemblPlants" id="PAC:32924619.CDS.1"/>
    </source>
</evidence>
<keyword evidence="1" id="KW-0812">Transmembrane</keyword>
<reference evidence="2" key="3">
    <citation type="submission" date="2020-12" db="UniProtKB">
        <authorList>
            <consortium name="EnsemblPlants"/>
        </authorList>
    </citation>
    <scope>IDENTIFICATION</scope>
</reference>
<organism evidence="2 3">
    <name type="scientific">Physcomitrium patens</name>
    <name type="common">Spreading-leaved earth moss</name>
    <name type="synonym">Physcomitrella patens</name>
    <dbReference type="NCBI Taxonomy" id="3218"/>
    <lineage>
        <taxon>Eukaryota</taxon>
        <taxon>Viridiplantae</taxon>
        <taxon>Streptophyta</taxon>
        <taxon>Embryophyta</taxon>
        <taxon>Bryophyta</taxon>
        <taxon>Bryophytina</taxon>
        <taxon>Bryopsida</taxon>
        <taxon>Funariidae</taxon>
        <taxon>Funariales</taxon>
        <taxon>Funariaceae</taxon>
        <taxon>Physcomitrium</taxon>
    </lineage>
</organism>
<sequence>MRLRFLPSKQEFFLLLYITSVPIFVALPKYVLIFVSIHDKITAKSSNEWFDQFLLALVWWDIPITHHMHDMSLARQQAWRYWGWLPSPSFLDFIFEYVQ</sequence>
<name>A0A7I3Z533_PHYPA</name>
<proteinExistence type="predicted"/>
<keyword evidence="3" id="KW-1185">Reference proteome</keyword>
<accession>A0A7I3Z533</accession>
<evidence type="ECO:0000256" key="1">
    <source>
        <dbReference type="SAM" id="Phobius"/>
    </source>
</evidence>
<dbReference type="EnsemblPlants" id="Pp3c7_24840V3.1">
    <property type="protein sequence ID" value="PAC:32924619.CDS.1"/>
    <property type="gene ID" value="Pp3c7_24840"/>
</dbReference>
<dbReference type="EnsemblPlants" id="Pp3c7_24840V3.2">
    <property type="protein sequence ID" value="PAC:32924620.CDS.1"/>
    <property type="gene ID" value="Pp3c7_24840"/>
</dbReference>
<reference evidence="2 3" key="2">
    <citation type="journal article" date="2018" name="Plant J.">
        <title>The Physcomitrella patens chromosome-scale assembly reveals moss genome structure and evolution.</title>
        <authorList>
            <person name="Lang D."/>
            <person name="Ullrich K.K."/>
            <person name="Murat F."/>
            <person name="Fuchs J."/>
            <person name="Jenkins J."/>
            <person name="Haas F.B."/>
            <person name="Piednoel M."/>
            <person name="Gundlach H."/>
            <person name="Van Bel M."/>
            <person name="Meyberg R."/>
            <person name="Vives C."/>
            <person name="Morata J."/>
            <person name="Symeonidi A."/>
            <person name="Hiss M."/>
            <person name="Muchero W."/>
            <person name="Kamisugi Y."/>
            <person name="Saleh O."/>
            <person name="Blanc G."/>
            <person name="Decker E.L."/>
            <person name="van Gessel N."/>
            <person name="Grimwood J."/>
            <person name="Hayes R.D."/>
            <person name="Graham S.W."/>
            <person name="Gunter L.E."/>
            <person name="McDaniel S.F."/>
            <person name="Hoernstein S.N.W."/>
            <person name="Larsson A."/>
            <person name="Li F.W."/>
            <person name="Perroud P.F."/>
            <person name="Phillips J."/>
            <person name="Ranjan P."/>
            <person name="Rokshar D.S."/>
            <person name="Rothfels C.J."/>
            <person name="Schneider L."/>
            <person name="Shu S."/>
            <person name="Stevenson D.W."/>
            <person name="Thummler F."/>
            <person name="Tillich M."/>
            <person name="Villarreal Aguilar J.C."/>
            <person name="Widiez T."/>
            <person name="Wong G.K."/>
            <person name="Wymore A."/>
            <person name="Zhang Y."/>
            <person name="Zimmer A.D."/>
            <person name="Quatrano R.S."/>
            <person name="Mayer K.F.X."/>
            <person name="Goodstein D."/>
            <person name="Casacuberta J.M."/>
            <person name="Vandepoele K."/>
            <person name="Reski R."/>
            <person name="Cuming A.C."/>
            <person name="Tuskan G.A."/>
            <person name="Maumus F."/>
            <person name="Salse J."/>
            <person name="Schmutz J."/>
            <person name="Rensing S.A."/>
        </authorList>
    </citation>
    <scope>NUCLEOTIDE SEQUENCE [LARGE SCALE GENOMIC DNA]</scope>
    <source>
        <strain evidence="2 3">cv. Gransden 2004</strain>
    </source>
</reference>
<reference evidence="2 3" key="1">
    <citation type="journal article" date="2008" name="Science">
        <title>The Physcomitrella genome reveals evolutionary insights into the conquest of land by plants.</title>
        <authorList>
            <person name="Rensing S."/>
            <person name="Lang D."/>
            <person name="Zimmer A."/>
            <person name="Terry A."/>
            <person name="Salamov A."/>
            <person name="Shapiro H."/>
            <person name="Nishiyama T."/>
            <person name="Perroud P.-F."/>
            <person name="Lindquist E."/>
            <person name="Kamisugi Y."/>
            <person name="Tanahashi T."/>
            <person name="Sakakibara K."/>
            <person name="Fujita T."/>
            <person name="Oishi K."/>
            <person name="Shin-I T."/>
            <person name="Kuroki Y."/>
            <person name="Toyoda A."/>
            <person name="Suzuki Y."/>
            <person name="Hashimoto A."/>
            <person name="Yamaguchi K."/>
            <person name="Sugano A."/>
            <person name="Kohara Y."/>
            <person name="Fujiyama A."/>
            <person name="Anterola A."/>
            <person name="Aoki S."/>
            <person name="Ashton N."/>
            <person name="Barbazuk W.B."/>
            <person name="Barker E."/>
            <person name="Bennetzen J."/>
            <person name="Bezanilla M."/>
            <person name="Blankenship R."/>
            <person name="Cho S.H."/>
            <person name="Dutcher S."/>
            <person name="Estelle M."/>
            <person name="Fawcett J.A."/>
            <person name="Gundlach H."/>
            <person name="Hanada K."/>
            <person name="Heyl A."/>
            <person name="Hicks K.A."/>
            <person name="Hugh J."/>
            <person name="Lohr M."/>
            <person name="Mayer K."/>
            <person name="Melkozernov A."/>
            <person name="Murata T."/>
            <person name="Nelson D."/>
            <person name="Pils B."/>
            <person name="Prigge M."/>
            <person name="Reiss B."/>
            <person name="Renner T."/>
            <person name="Rombauts S."/>
            <person name="Rushton P."/>
            <person name="Sanderfoot A."/>
            <person name="Schween G."/>
            <person name="Shiu S.-H."/>
            <person name="Stueber K."/>
            <person name="Theodoulou F.L."/>
            <person name="Tu H."/>
            <person name="Van de Peer Y."/>
            <person name="Verrier P.J."/>
            <person name="Waters E."/>
            <person name="Wood A."/>
            <person name="Yang L."/>
            <person name="Cove D."/>
            <person name="Cuming A."/>
            <person name="Hasebe M."/>
            <person name="Lucas S."/>
            <person name="Mishler D.B."/>
            <person name="Reski R."/>
            <person name="Grigoriev I."/>
            <person name="Quatrano R.S."/>
            <person name="Boore J.L."/>
        </authorList>
    </citation>
    <scope>NUCLEOTIDE SEQUENCE [LARGE SCALE GENOMIC DNA]</scope>
    <source>
        <strain evidence="2 3">cv. Gransden 2004</strain>
    </source>
</reference>
<evidence type="ECO:0000313" key="3">
    <source>
        <dbReference type="Proteomes" id="UP000006727"/>
    </source>
</evidence>
<protein>
    <submittedName>
        <fullName evidence="2">Uncharacterized protein</fullName>
    </submittedName>
</protein>
<dbReference type="InParanoid" id="A0A7I3Z533"/>
<keyword evidence="1" id="KW-0472">Membrane</keyword>
<dbReference type="Proteomes" id="UP000006727">
    <property type="component" value="Chromosome 7"/>
</dbReference>
<keyword evidence="1" id="KW-1133">Transmembrane helix</keyword>
<dbReference type="Gramene" id="Pp3c7_24840V3.2">
    <property type="protein sequence ID" value="PAC:32924620.CDS.1"/>
    <property type="gene ID" value="Pp3c7_24840"/>
</dbReference>